<proteinExistence type="predicted"/>
<feature type="compositionally biased region" description="Polar residues" evidence="1">
    <location>
        <begin position="1"/>
        <end position="29"/>
    </location>
</feature>
<gene>
    <name evidence="2" type="ORF">HFN_1409</name>
</gene>
<protein>
    <submittedName>
        <fullName evidence="2">Uncharacterized protein</fullName>
    </submittedName>
</protein>
<evidence type="ECO:0000313" key="2">
    <source>
        <dbReference type="EMBL" id="GAD20165.1"/>
    </source>
</evidence>
<organism evidence="2 3">
    <name type="scientific">Helicobacter fennelliae MRY12-0050</name>
    <dbReference type="NCBI Taxonomy" id="1325130"/>
    <lineage>
        <taxon>Bacteria</taxon>
        <taxon>Pseudomonadati</taxon>
        <taxon>Campylobacterota</taxon>
        <taxon>Epsilonproteobacteria</taxon>
        <taxon>Campylobacterales</taxon>
        <taxon>Helicobacteraceae</taxon>
        <taxon>Helicobacter</taxon>
    </lineage>
</organism>
<evidence type="ECO:0000313" key="3">
    <source>
        <dbReference type="Proteomes" id="UP000018143"/>
    </source>
</evidence>
<sequence length="40" mass="4491">MQDSLQNTENTLDSNLNKSASPKQTILESSKSRGDIEWHS</sequence>
<reference evidence="2 3" key="1">
    <citation type="journal article" date="2013" name="Genome Announc.">
        <title>Draft Genome Sequence of Helicobacter fennelliae Strain MRY12-0050, Isolated from a Bacteremia Patient.</title>
        <authorList>
            <person name="Rimbara E."/>
            <person name="Matsui M."/>
            <person name="Mori S."/>
            <person name="Suzuki S."/>
            <person name="Suzuki M."/>
            <person name="Kim H."/>
            <person name="Sekizuka T."/>
            <person name="Kuroda M."/>
            <person name="Shibayama K."/>
        </authorList>
    </citation>
    <scope>NUCLEOTIDE SEQUENCE [LARGE SCALE GENOMIC DNA]</scope>
    <source>
        <strain evidence="2 3">MRY12-0050</strain>
    </source>
</reference>
<dbReference type="RefSeq" id="WP_023949960.1">
    <property type="nucleotide sequence ID" value="NZ_BASD01000036.1"/>
</dbReference>
<feature type="compositionally biased region" description="Basic and acidic residues" evidence="1">
    <location>
        <begin position="30"/>
        <end position="40"/>
    </location>
</feature>
<dbReference type="STRING" id="1325130.HFN_1409"/>
<name>T1D1R5_9HELI</name>
<dbReference type="EMBL" id="BASD01000036">
    <property type="protein sequence ID" value="GAD20165.1"/>
    <property type="molecule type" value="Genomic_DNA"/>
</dbReference>
<dbReference type="Proteomes" id="UP000018143">
    <property type="component" value="Unassembled WGS sequence"/>
</dbReference>
<evidence type="ECO:0000256" key="1">
    <source>
        <dbReference type="SAM" id="MobiDB-lite"/>
    </source>
</evidence>
<comment type="caution">
    <text evidence="2">The sequence shown here is derived from an EMBL/GenBank/DDBJ whole genome shotgun (WGS) entry which is preliminary data.</text>
</comment>
<keyword evidence="3" id="KW-1185">Reference proteome</keyword>
<accession>T1D1R5</accession>
<dbReference type="AlphaFoldDB" id="T1D1R5"/>
<feature type="region of interest" description="Disordered" evidence="1">
    <location>
        <begin position="1"/>
        <end position="40"/>
    </location>
</feature>